<proteinExistence type="predicted"/>
<dbReference type="AlphaFoldDB" id="A0A0C2DMV4"/>
<name>A0A0C2DMV4_9BILA</name>
<dbReference type="EMBL" id="KN728339">
    <property type="protein sequence ID" value="KIH63952.1"/>
    <property type="molecule type" value="Genomic_DNA"/>
</dbReference>
<keyword evidence="1" id="KW-1133">Transmembrane helix</keyword>
<keyword evidence="1" id="KW-0812">Transmembrane</keyword>
<dbReference type="Proteomes" id="UP000054047">
    <property type="component" value="Unassembled WGS sequence"/>
</dbReference>
<evidence type="ECO:0000313" key="3">
    <source>
        <dbReference type="Proteomes" id="UP000054047"/>
    </source>
</evidence>
<keyword evidence="3" id="KW-1185">Reference proteome</keyword>
<gene>
    <name evidence="2" type="ORF">ANCDUO_05745</name>
</gene>
<organism evidence="2 3">
    <name type="scientific">Ancylostoma duodenale</name>
    <dbReference type="NCBI Taxonomy" id="51022"/>
    <lineage>
        <taxon>Eukaryota</taxon>
        <taxon>Metazoa</taxon>
        <taxon>Ecdysozoa</taxon>
        <taxon>Nematoda</taxon>
        <taxon>Chromadorea</taxon>
        <taxon>Rhabditida</taxon>
        <taxon>Rhabditina</taxon>
        <taxon>Rhabditomorpha</taxon>
        <taxon>Strongyloidea</taxon>
        <taxon>Ancylostomatidae</taxon>
        <taxon>Ancylostomatinae</taxon>
        <taxon>Ancylostoma</taxon>
    </lineage>
</organism>
<reference evidence="2 3" key="1">
    <citation type="submission" date="2013-12" db="EMBL/GenBank/DDBJ databases">
        <title>Draft genome of the parsitic nematode Ancylostoma duodenale.</title>
        <authorList>
            <person name="Mitreva M."/>
        </authorList>
    </citation>
    <scope>NUCLEOTIDE SEQUENCE [LARGE SCALE GENOMIC DNA]</scope>
    <source>
        <strain evidence="2 3">Zhejiang</strain>
    </source>
</reference>
<evidence type="ECO:0000313" key="2">
    <source>
        <dbReference type="EMBL" id="KIH63952.1"/>
    </source>
</evidence>
<sequence>MEKANKDEQATEALLAAENGSQERLACNIMFEKVIELMIGVLIIAWLGTQYGRLIRQRLLANKQKKSGNGGEE</sequence>
<evidence type="ECO:0000256" key="1">
    <source>
        <dbReference type="SAM" id="Phobius"/>
    </source>
</evidence>
<accession>A0A0C2DMV4</accession>
<protein>
    <submittedName>
        <fullName evidence="2">Uncharacterized protein</fullName>
    </submittedName>
</protein>
<keyword evidence="1" id="KW-0472">Membrane</keyword>
<feature type="transmembrane region" description="Helical" evidence="1">
    <location>
        <begin position="34"/>
        <end position="55"/>
    </location>
</feature>